<comment type="caution">
    <text evidence="2">The sequence shown here is derived from an EMBL/GenBank/DDBJ whole genome shotgun (WGS) entry which is preliminary data.</text>
</comment>
<dbReference type="EMBL" id="CAJVCH010541221">
    <property type="protein sequence ID" value="CAG7826815.1"/>
    <property type="molecule type" value="Genomic_DNA"/>
</dbReference>
<keyword evidence="3" id="KW-1185">Reference proteome</keyword>
<proteinExistence type="predicted"/>
<feature type="region of interest" description="Disordered" evidence="1">
    <location>
        <begin position="1"/>
        <end position="41"/>
    </location>
</feature>
<protein>
    <submittedName>
        <fullName evidence="2">Uncharacterized protein</fullName>
    </submittedName>
</protein>
<dbReference type="Proteomes" id="UP000708208">
    <property type="component" value="Unassembled WGS sequence"/>
</dbReference>
<evidence type="ECO:0000313" key="2">
    <source>
        <dbReference type="EMBL" id="CAG7826815.1"/>
    </source>
</evidence>
<gene>
    <name evidence="2" type="ORF">AFUS01_LOCUS36850</name>
</gene>
<organism evidence="2 3">
    <name type="scientific">Allacma fusca</name>
    <dbReference type="NCBI Taxonomy" id="39272"/>
    <lineage>
        <taxon>Eukaryota</taxon>
        <taxon>Metazoa</taxon>
        <taxon>Ecdysozoa</taxon>
        <taxon>Arthropoda</taxon>
        <taxon>Hexapoda</taxon>
        <taxon>Collembola</taxon>
        <taxon>Symphypleona</taxon>
        <taxon>Sminthuridae</taxon>
        <taxon>Allacma</taxon>
    </lineage>
</organism>
<feature type="region of interest" description="Disordered" evidence="1">
    <location>
        <begin position="55"/>
        <end position="115"/>
    </location>
</feature>
<dbReference type="AlphaFoldDB" id="A0A8J2PYP8"/>
<evidence type="ECO:0000256" key="1">
    <source>
        <dbReference type="SAM" id="MobiDB-lite"/>
    </source>
</evidence>
<evidence type="ECO:0000313" key="3">
    <source>
        <dbReference type="Proteomes" id="UP000708208"/>
    </source>
</evidence>
<feature type="compositionally biased region" description="Polar residues" evidence="1">
    <location>
        <begin position="57"/>
        <end position="82"/>
    </location>
</feature>
<sequence>MGKPTPKNKLAAPTAHSVPPKGVAASSHKIAKRAPRHPQRQTTIQYFREAAAALVSSHGSRPRSSVTEKLTPLKSCSKSSLDTTKDNSRPPSMTHRRSRSCTKVEDERSEKADQFETTYVIENDEKDNVRSATGTSHLRRSGTFVVRSTSKQVAHSDRREQTNDQLVELGRKSSQATALRHSRSHSSSLDKLIDPIMDCMTTLEKQHQECINAMLRSCVTNTLQSRKIRPSADSETSESQVAEVDLMIRELSEEYQSKIEKLLVMKRHRLKEFMISQLRQRQIFYFRLANIRRLLIYSVWKSNSELKWVGSAKRDD</sequence>
<feature type="compositionally biased region" description="Basic and acidic residues" evidence="1">
    <location>
        <begin position="102"/>
        <end position="114"/>
    </location>
</feature>
<reference evidence="2" key="1">
    <citation type="submission" date="2021-06" db="EMBL/GenBank/DDBJ databases">
        <authorList>
            <person name="Hodson N. C."/>
            <person name="Mongue J. A."/>
            <person name="Jaron S. K."/>
        </authorList>
    </citation>
    <scope>NUCLEOTIDE SEQUENCE</scope>
</reference>
<feature type="compositionally biased region" description="Basic residues" evidence="1">
    <location>
        <begin position="29"/>
        <end position="39"/>
    </location>
</feature>
<accession>A0A8J2PYP8</accession>
<name>A0A8J2PYP8_9HEXA</name>